<dbReference type="PROSITE" id="PS51866">
    <property type="entry name" value="MOP"/>
    <property type="match status" value="1"/>
</dbReference>
<keyword evidence="6 12" id="KW-0067">ATP-binding</keyword>
<dbReference type="PROSITE" id="PS00211">
    <property type="entry name" value="ABC_TRANSPORTER_1"/>
    <property type="match status" value="1"/>
</dbReference>
<dbReference type="EMBL" id="VRZA01000007">
    <property type="protein sequence ID" value="TXS90698.1"/>
    <property type="molecule type" value="Genomic_DNA"/>
</dbReference>
<keyword evidence="2" id="KW-1003">Cell membrane</keyword>
<evidence type="ECO:0000256" key="1">
    <source>
        <dbReference type="ARBA" id="ARBA00022448"/>
    </source>
</evidence>
<dbReference type="InterPro" id="IPR003439">
    <property type="entry name" value="ABC_transporter-like_ATP-bd"/>
</dbReference>
<keyword evidence="4" id="KW-0997">Cell inner membrane</keyword>
<dbReference type="AlphaFoldDB" id="A0A5C8ZQI2"/>
<dbReference type="InterPro" id="IPR050334">
    <property type="entry name" value="Molybdenum_import_ModC"/>
</dbReference>
<evidence type="ECO:0000256" key="6">
    <source>
        <dbReference type="ARBA" id="ARBA00022840"/>
    </source>
</evidence>
<sequence>MSQLALRVRCRGADDFLLEVSENLPLLGVTAIYGASGSGKTTLLECIAGLRSAEPGSQIHFDTTPWQDNATQLPPWQRGIGYVFQDARLFPHLDVEGNLHYGLQRHRHSSGPSVAEVCHWLGLEPLLHRQCDTLSAGQRQRVAMGRALLAAPRLLLLDEPLANLDGDSRRQCLDALKRAICASQVPALYVSHDAEEVSQLADRLLILESGQVVQHGSLLALSSRIDCALSRDEQAAAILQCELAGHDEAFGLSELRAEGHSLWVNHMPGAPGEQHRLRIPARDVSLCREQPRQTSILNVLPVQVTEIETGDSPRALVRLAVGEQFLLARITRKSATTLQLKPGDHVFAQIKSTALLTEIADPA</sequence>
<keyword evidence="8" id="KW-0472">Membrane</keyword>
<dbReference type="InterPro" id="IPR027417">
    <property type="entry name" value="P-loop_NTPase"/>
</dbReference>
<evidence type="ECO:0000259" key="10">
    <source>
        <dbReference type="PROSITE" id="PS50893"/>
    </source>
</evidence>
<dbReference type="PANTHER" id="PTHR43514:SF4">
    <property type="entry name" value="ABC TRANSPORTER I FAMILY MEMBER 10"/>
    <property type="match status" value="1"/>
</dbReference>
<evidence type="ECO:0000256" key="4">
    <source>
        <dbReference type="ARBA" id="ARBA00022519"/>
    </source>
</evidence>
<dbReference type="InterPro" id="IPR005116">
    <property type="entry name" value="Transp-assoc_OB_typ1"/>
</dbReference>
<evidence type="ECO:0000256" key="9">
    <source>
        <dbReference type="PROSITE-ProRule" id="PRU01213"/>
    </source>
</evidence>
<keyword evidence="13" id="KW-1185">Reference proteome</keyword>
<dbReference type="RefSeq" id="WP_148069696.1">
    <property type="nucleotide sequence ID" value="NZ_VRZA01000007.1"/>
</dbReference>
<feature type="domain" description="ABC transporter" evidence="10">
    <location>
        <begin position="1"/>
        <end position="234"/>
    </location>
</feature>
<dbReference type="Pfam" id="PF00005">
    <property type="entry name" value="ABC_tran"/>
    <property type="match status" value="1"/>
</dbReference>
<dbReference type="GO" id="GO:0005524">
    <property type="term" value="F:ATP binding"/>
    <property type="evidence" value="ECO:0007669"/>
    <property type="project" value="UniProtKB-KW"/>
</dbReference>
<reference evidence="12 13" key="1">
    <citation type="submission" date="2019-08" db="EMBL/GenBank/DDBJ databases">
        <title>Parahaliea maris sp. nov., isolated from the surface seawater.</title>
        <authorList>
            <person name="Liu Y."/>
        </authorList>
    </citation>
    <scope>NUCLEOTIDE SEQUENCE [LARGE SCALE GENOMIC DNA]</scope>
    <source>
        <strain evidence="12 13">HSLHS9</strain>
    </source>
</reference>
<feature type="domain" description="Mop" evidence="11">
    <location>
        <begin position="293"/>
        <end position="359"/>
    </location>
</feature>
<evidence type="ECO:0000256" key="8">
    <source>
        <dbReference type="ARBA" id="ARBA00023136"/>
    </source>
</evidence>
<dbReference type="SUPFAM" id="SSF50331">
    <property type="entry name" value="MOP-like"/>
    <property type="match status" value="1"/>
</dbReference>
<dbReference type="Gene3D" id="3.40.50.300">
    <property type="entry name" value="P-loop containing nucleotide triphosphate hydrolases"/>
    <property type="match status" value="1"/>
</dbReference>
<dbReference type="PANTHER" id="PTHR43514">
    <property type="entry name" value="ABC TRANSPORTER I FAMILY MEMBER 10"/>
    <property type="match status" value="1"/>
</dbReference>
<keyword evidence="7" id="KW-1278">Translocase</keyword>
<dbReference type="Pfam" id="PF03459">
    <property type="entry name" value="TOBE"/>
    <property type="match status" value="1"/>
</dbReference>
<dbReference type="GO" id="GO:0016020">
    <property type="term" value="C:membrane"/>
    <property type="evidence" value="ECO:0007669"/>
    <property type="project" value="InterPro"/>
</dbReference>
<evidence type="ECO:0000256" key="3">
    <source>
        <dbReference type="ARBA" id="ARBA00022505"/>
    </source>
</evidence>
<dbReference type="SMART" id="SM00382">
    <property type="entry name" value="AAA"/>
    <property type="match status" value="1"/>
</dbReference>
<dbReference type="InterPro" id="IPR011868">
    <property type="entry name" value="ModC_ABC_ATP-bd"/>
</dbReference>
<dbReference type="InterPro" id="IPR008995">
    <property type="entry name" value="Mo/tungstate-bd_C_term_dom"/>
</dbReference>
<dbReference type="Gene3D" id="2.40.50.100">
    <property type="match status" value="1"/>
</dbReference>
<keyword evidence="3 9" id="KW-0500">Molybdenum</keyword>
<keyword evidence="5" id="KW-0547">Nucleotide-binding</keyword>
<evidence type="ECO:0000313" key="13">
    <source>
        <dbReference type="Proteomes" id="UP000321039"/>
    </source>
</evidence>
<protein>
    <submittedName>
        <fullName evidence="12">Molybdenum ABC transporter ATP-binding protein</fullName>
    </submittedName>
</protein>
<dbReference type="NCBIfam" id="TIGR02142">
    <property type="entry name" value="modC_ABC"/>
    <property type="match status" value="1"/>
</dbReference>
<dbReference type="GO" id="GO:0015098">
    <property type="term" value="F:molybdate ion transmembrane transporter activity"/>
    <property type="evidence" value="ECO:0007669"/>
    <property type="project" value="InterPro"/>
</dbReference>
<organism evidence="12 13">
    <name type="scientific">Parahaliea maris</name>
    <dbReference type="NCBI Taxonomy" id="2716870"/>
    <lineage>
        <taxon>Bacteria</taxon>
        <taxon>Pseudomonadati</taxon>
        <taxon>Pseudomonadota</taxon>
        <taxon>Gammaproteobacteria</taxon>
        <taxon>Cellvibrionales</taxon>
        <taxon>Halieaceae</taxon>
        <taxon>Parahaliea</taxon>
    </lineage>
</organism>
<dbReference type="InterPro" id="IPR004606">
    <property type="entry name" value="Mop_domain"/>
</dbReference>
<gene>
    <name evidence="12" type="primary">modC</name>
    <name evidence="12" type="ORF">FV139_17105</name>
</gene>
<dbReference type="InterPro" id="IPR017871">
    <property type="entry name" value="ABC_transporter-like_CS"/>
</dbReference>
<evidence type="ECO:0000256" key="5">
    <source>
        <dbReference type="ARBA" id="ARBA00022741"/>
    </source>
</evidence>
<dbReference type="Proteomes" id="UP000321039">
    <property type="component" value="Unassembled WGS sequence"/>
</dbReference>
<keyword evidence="1" id="KW-0813">Transport</keyword>
<dbReference type="InterPro" id="IPR003593">
    <property type="entry name" value="AAA+_ATPase"/>
</dbReference>
<evidence type="ECO:0000259" key="11">
    <source>
        <dbReference type="PROSITE" id="PS51866"/>
    </source>
</evidence>
<evidence type="ECO:0000313" key="12">
    <source>
        <dbReference type="EMBL" id="TXS90698.1"/>
    </source>
</evidence>
<dbReference type="SUPFAM" id="SSF52540">
    <property type="entry name" value="P-loop containing nucleoside triphosphate hydrolases"/>
    <property type="match status" value="1"/>
</dbReference>
<proteinExistence type="predicted"/>
<evidence type="ECO:0000256" key="2">
    <source>
        <dbReference type="ARBA" id="ARBA00022475"/>
    </source>
</evidence>
<dbReference type="PROSITE" id="PS50893">
    <property type="entry name" value="ABC_TRANSPORTER_2"/>
    <property type="match status" value="1"/>
</dbReference>
<evidence type="ECO:0000256" key="7">
    <source>
        <dbReference type="ARBA" id="ARBA00022967"/>
    </source>
</evidence>
<dbReference type="GO" id="GO:0016887">
    <property type="term" value="F:ATP hydrolysis activity"/>
    <property type="evidence" value="ECO:0007669"/>
    <property type="project" value="InterPro"/>
</dbReference>
<comment type="caution">
    <text evidence="12">The sequence shown here is derived from an EMBL/GenBank/DDBJ whole genome shotgun (WGS) entry which is preliminary data.</text>
</comment>
<dbReference type="GO" id="GO:0140359">
    <property type="term" value="F:ABC-type transporter activity"/>
    <property type="evidence" value="ECO:0007669"/>
    <property type="project" value="InterPro"/>
</dbReference>
<name>A0A5C8ZQI2_9GAMM</name>
<accession>A0A5C8ZQI2</accession>